<accession>A0A0E0BI59</accession>
<dbReference type="Gramene" id="OGLUM11G10370.1">
    <property type="protein sequence ID" value="OGLUM11G10370.1"/>
    <property type="gene ID" value="OGLUM11G10370"/>
</dbReference>
<feature type="region of interest" description="Disordered" evidence="1">
    <location>
        <begin position="21"/>
        <end position="48"/>
    </location>
</feature>
<organism evidence="2">
    <name type="scientific">Oryza glumipatula</name>
    <dbReference type="NCBI Taxonomy" id="40148"/>
    <lineage>
        <taxon>Eukaryota</taxon>
        <taxon>Viridiplantae</taxon>
        <taxon>Streptophyta</taxon>
        <taxon>Embryophyta</taxon>
        <taxon>Tracheophyta</taxon>
        <taxon>Spermatophyta</taxon>
        <taxon>Magnoliopsida</taxon>
        <taxon>Liliopsida</taxon>
        <taxon>Poales</taxon>
        <taxon>Poaceae</taxon>
        <taxon>BOP clade</taxon>
        <taxon>Oryzoideae</taxon>
        <taxon>Oryzeae</taxon>
        <taxon>Oryzinae</taxon>
        <taxon>Oryza</taxon>
    </lineage>
</organism>
<reference evidence="2" key="2">
    <citation type="submission" date="2018-05" db="EMBL/GenBank/DDBJ databases">
        <title>OgluRS3 (Oryza glumaepatula Reference Sequence Version 3).</title>
        <authorList>
            <person name="Zhang J."/>
            <person name="Kudrna D."/>
            <person name="Lee S."/>
            <person name="Talag J."/>
            <person name="Welchert J."/>
            <person name="Wing R.A."/>
        </authorList>
    </citation>
    <scope>NUCLEOTIDE SEQUENCE [LARGE SCALE GENOMIC DNA]</scope>
</reference>
<sequence length="103" mass="11242">MPRPTTRRVAPAVAARLCAAPETPPHCPPLEDRLRGQGILPTLPPPPDVLASKTNNRRPVHNAELLHVDCRLGLGQRHPRCQCHGRPWQAVHLPQPPLAAAAH</sequence>
<dbReference type="Proteomes" id="UP000026961">
    <property type="component" value="Chromosome 11"/>
</dbReference>
<evidence type="ECO:0000256" key="1">
    <source>
        <dbReference type="SAM" id="MobiDB-lite"/>
    </source>
</evidence>
<evidence type="ECO:0000313" key="3">
    <source>
        <dbReference type="Proteomes" id="UP000026961"/>
    </source>
</evidence>
<reference evidence="2" key="1">
    <citation type="submission" date="2015-04" db="UniProtKB">
        <authorList>
            <consortium name="EnsemblPlants"/>
        </authorList>
    </citation>
    <scope>IDENTIFICATION</scope>
</reference>
<dbReference type="HOGENOM" id="CLU_2267955_0_0_1"/>
<evidence type="ECO:0000313" key="2">
    <source>
        <dbReference type="EnsemblPlants" id="OGLUM11G10370.1"/>
    </source>
</evidence>
<protein>
    <submittedName>
        <fullName evidence="2">Uncharacterized protein</fullName>
    </submittedName>
</protein>
<proteinExistence type="predicted"/>
<keyword evidence="3" id="KW-1185">Reference proteome</keyword>
<dbReference type="AlphaFoldDB" id="A0A0E0BI59"/>
<dbReference type="EnsemblPlants" id="OGLUM11G10370.1">
    <property type="protein sequence ID" value="OGLUM11G10370.1"/>
    <property type="gene ID" value="OGLUM11G10370"/>
</dbReference>
<name>A0A0E0BI59_9ORYZ</name>